<evidence type="ECO:0000313" key="2">
    <source>
        <dbReference type="Proteomes" id="UP000054481"/>
    </source>
</evidence>
<name>A0A0F8A5X6_9HYPO</name>
<keyword evidence="2" id="KW-1185">Reference proteome</keyword>
<dbReference type="AlphaFoldDB" id="A0A0F8A5X6"/>
<dbReference type="OrthoDB" id="2906425at2759"/>
<gene>
    <name evidence="1" type="ORF">HIM_04550</name>
</gene>
<dbReference type="EMBL" id="KQ030513">
    <property type="protein sequence ID" value="KJZ76094.1"/>
    <property type="molecule type" value="Genomic_DNA"/>
</dbReference>
<organism evidence="1 2">
    <name type="scientific">Hirsutella minnesotensis 3608</name>
    <dbReference type="NCBI Taxonomy" id="1043627"/>
    <lineage>
        <taxon>Eukaryota</taxon>
        <taxon>Fungi</taxon>
        <taxon>Dikarya</taxon>
        <taxon>Ascomycota</taxon>
        <taxon>Pezizomycotina</taxon>
        <taxon>Sordariomycetes</taxon>
        <taxon>Hypocreomycetidae</taxon>
        <taxon>Hypocreales</taxon>
        <taxon>Ophiocordycipitaceae</taxon>
        <taxon>Hirsutella</taxon>
    </lineage>
</organism>
<evidence type="ECO:0000313" key="1">
    <source>
        <dbReference type="EMBL" id="KJZ76094.1"/>
    </source>
</evidence>
<reference evidence="1 2" key="1">
    <citation type="journal article" date="2014" name="Genome Biol. Evol.">
        <title>Comparative genomics and transcriptomics analyses reveal divergent lifestyle features of nematode endoparasitic fungus Hirsutella minnesotensis.</title>
        <authorList>
            <person name="Lai Y."/>
            <person name="Liu K."/>
            <person name="Zhang X."/>
            <person name="Zhang X."/>
            <person name="Li K."/>
            <person name="Wang N."/>
            <person name="Shu C."/>
            <person name="Wu Y."/>
            <person name="Wang C."/>
            <person name="Bushley K.E."/>
            <person name="Xiang M."/>
            <person name="Liu X."/>
        </authorList>
    </citation>
    <scope>NUCLEOTIDE SEQUENCE [LARGE SCALE GENOMIC DNA]</scope>
    <source>
        <strain evidence="1 2">3608</strain>
    </source>
</reference>
<protein>
    <submittedName>
        <fullName evidence="1">Uncharacterized protein</fullName>
    </submittedName>
</protein>
<dbReference type="Proteomes" id="UP000054481">
    <property type="component" value="Unassembled WGS sequence"/>
</dbReference>
<accession>A0A0F8A5X6</accession>
<proteinExistence type="predicted"/>
<sequence length="111" mass="12146">MEFIQGQQLSDVWPTLTQDDKMDIVDQLRRAQESTRSIPSPGLYGGVCGGPLPHRYLFSADDDARIAGPFYAGRISVSARPTVQGELGCLGLTGLDDGLFRSPPFYNSERP</sequence>